<dbReference type="InterPro" id="IPR052202">
    <property type="entry name" value="Yeast_MetPath_Reg"/>
</dbReference>
<evidence type="ECO:0000256" key="1">
    <source>
        <dbReference type="ARBA" id="ARBA00004123"/>
    </source>
</evidence>
<feature type="compositionally biased region" description="Basic and acidic residues" evidence="8">
    <location>
        <begin position="104"/>
        <end position="122"/>
    </location>
</feature>
<reference evidence="10 11" key="1">
    <citation type="journal article" date="2007" name="Proc. Natl. Acad. Sci. U.S.A.">
        <title>Independent sorting-out of thousands of duplicated gene pairs in two yeast species descended from a whole-genome duplication.</title>
        <authorList>
            <person name="Scannell D.R."/>
            <person name="Frank A.C."/>
            <person name="Conant G.C."/>
            <person name="Byrne K.P."/>
            <person name="Woolfit M."/>
            <person name="Wolfe K.H."/>
        </authorList>
    </citation>
    <scope>NUCLEOTIDE SEQUENCE [LARGE SCALE GENOMIC DNA]</scope>
    <source>
        <strain evidence="11">ATCC 22028 / DSM 70294 / BCRC 21397 / CBS 2163 / NBRC 10782 / NRRL Y-8283 / UCD 57-17</strain>
    </source>
</reference>
<evidence type="ECO:0000256" key="7">
    <source>
        <dbReference type="ARBA" id="ARBA00023242"/>
    </source>
</evidence>
<keyword evidence="11" id="KW-1185">Reference proteome</keyword>
<keyword evidence="5" id="KW-0238">DNA-binding</keyword>
<dbReference type="InParanoid" id="A7TTF3"/>
<dbReference type="InterPro" id="IPR001138">
    <property type="entry name" value="Zn2Cys6_DnaBD"/>
</dbReference>
<dbReference type="PhylomeDB" id="A7TTF3"/>
<dbReference type="FunCoup" id="A7TTF3">
    <property type="interactions" value="1044"/>
</dbReference>
<dbReference type="GO" id="GO:0000981">
    <property type="term" value="F:DNA-binding transcription factor activity, RNA polymerase II-specific"/>
    <property type="evidence" value="ECO:0007669"/>
    <property type="project" value="InterPro"/>
</dbReference>
<dbReference type="InterPro" id="IPR036864">
    <property type="entry name" value="Zn2-C6_fun-type_DNA-bd_sf"/>
</dbReference>
<feature type="compositionally biased region" description="Polar residues" evidence="8">
    <location>
        <begin position="23"/>
        <end position="34"/>
    </location>
</feature>
<gene>
    <name evidence="10" type="ORF">Kpol_260p2</name>
</gene>
<keyword evidence="7" id="KW-0539">Nucleus</keyword>
<accession>A7TTF3</accession>
<dbReference type="InterPro" id="IPR007219">
    <property type="entry name" value="XnlR_reg_dom"/>
</dbReference>
<evidence type="ECO:0000259" key="9">
    <source>
        <dbReference type="PROSITE" id="PS50048"/>
    </source>
</evidence>
<feature type="compositionally biased region" description="Polar residues" evidence="8">
    <location>
        <begin position="163"/>
        <end position="177"/>
    </location>
</feature>
<keyword evidence="3" id="KW-0862">Zinc</keyword>
<dbReference type="CDD" id="cd00067">
    <property type="entry name" value="GAL4"/>
    <property type="match status" value="1"/>
</dbReference>
<dbReference type="RefSeq" id="XP_001642310.1">
    <property type="nucleotide sequence ID" value="XM_001642260.1"/>
</dbReference>
<dbReference type="HOGENOM" id="CLU_011881_0_0_1"/>
<dbReference type="STRING" id="436907.A7TTF3"/>
<sequence length="756" mass="85517">MSDDAQIDTEKETIEDDVIMKQEISTDSTESATSPGDKEAYSCSRCRKLKRKCQKQRPSCANCMNAGATCNYPGRAPRRSKKELEAARLRGEFEPAKKRLKKSLSVDESKTQDDKKEDKKSSDSFTPTSMPDSFNESQTKMSSNSSNAIEGVSSLISALNGSLEPTSNITNKNNTTGIPPLSSVTTNSTSNSDQSLYSFPPLTSNDIMKLNTTLPIQPPALNNIPLIQLPQNGTTSSAQTNHIQPPLEVAHVKPSESDQELKLLDASIPIIDSSIQFETVSSIFKGGVNTPWAKDLATNCYKAIDRSLYDRFIAAYFNHNHRTFPMIDKIGFLNKVSTIMDFTQLDKNYDDVFIFKVNMIMAIGCTTLHRAGMLFKDQEELSEHFAYIAMKKFNPVIMLQNMETVKCLLLLGIYSFFEPKGASSWTISGLIMRLAIALGLNRALPQKKLRTMTATEVELRNRIFWSAYCFERLVATSLGRISAIDDDDINVPLPRALYKEEESDLEVTLMTITLRRLGGRIYKKVHSVSVNKKKLSPEEKQNIIKALRVEIDNVYTTERAKIQKQKTENYSMAHFNSDFVGDNPDMISFHSSDIWLAMRYSQFQIMLYRPSALIPKPPLESLTILGEFCLKALKFTYTLYKKKMLPLNWITLFRALTICNTMLYCLCQWSIDLIESKKEIQQCVEILQHFGEKWVFATKCAEVFQNISATILDISLSNGQVPNMDKLTRELFGASDEYKEILDENNVDVMWIDRFG</sequence>
<dbReference type="GO" id="GO:0043565">
    <property type="term" value="F:sequence-specific DNA binding"/>
    <property type="evidence" value="ECO:0007669"/>
    <property type="project" value="TreeGrafter"/>
</dbReference>
<dbReference type="GO" id="GO:0045944">
    <property type="term" value="P:positive regulation of transcription by RNA polymerase II"/>
    <property type="evidence" value="ECO:0007669"/>
    <property type="project" value="TreeGrafter"/>
</dbReference>
<feature type="domain" description="Zn(2)-C6 fungal-type" evidence="9">
    <location>
        <begin position="42"/>
        <end position="72"/>
    </location>
</feature>
<evidence type="ECO:0000256" key="8">
    <source>
        <dbReference type="SAM" id="MobiDB-lite"/>
    </source>
</evidence>
<keyword evidence="6" id="KW-0804">Transcription</keyword>
<dbReference type="PANTHER" id="PTHR47782:SF7">
    <property type="entry name" value="PROTEIN STB5"/>
    <property type="match status" value="1"/>
</dbReference>
<keyword evidence="4" id="KW-0805">Transcription regulation</keyword>
<dbReference type="GO" id="GO:0008270">
    <property type="term" value="F:zinc ion binding"/>
    <property type="evidence" value="ECO:0007669"/>
    <property type="project" value="InterPro"/>
</dbReference>
<feature type="region of interest" description="Disordered" evidence="8">
    <location>
        <begin position="1"/>
        <end position="40"/>
    </location>
</feature>
<dbReference type="OrthoDB" id="189997at2759"/>
<evidence type="ECO:0000256" key="3">
    <source>
        <dbReference type="ARBA" id="ARBA00022833"/>
    </source>
</evidence>
<dbReference type="AlphaFoldDB" id="A7TTF3"/>
<dbReference type="Gene3D" id="4.10.240.10">
    <property type="entry name" value="Zn(2)-C6 fungal-type DNA-binding domain"/>
    <property type="match status" value="1"/>
</dbReference>
<comment type="subcellular location">
    <subcellularLocation>
        <location evidence="1">Nucleus</location>
    </subcellularLocation>
</comment>
<evidence type="ECO:0000256" key="2">
    <source>
        <dbReference type="ARBA" id="ARBA00022723"/>
    </source>
</evidence>
<dbReference type="Proteomes" id="UP000000267">
    <property type="component" value="Unassembled WGS sequence"/>
</dbReference>
<feature type="compositionally biased region" description="Polar residues" evidence="8">
    <location>
        <begin position="125"/>
        <end position="146"/>
    </location>
</feature>
<feature type="compositionally biased region" description="Acidic residues" evidence="8">
    <location>
        <begin position="1"/>
        <end position="17"/>
    </location>
</feature>
<dbReference type="CDD" id="cd12148">
    <property type="entry name" value="fungal_TF_MHR"/>
    <property type="match status" value="1"/>
</dbReference>
<dbReference type="KEGG" id="vpo:Kpol_260p2"/>
<evidence type="ECO:0000313" key="11">
    <source>
        <dbReference type="Proteomes" id="UP000000267"/>
    </source>
</evidence>
<dbReference type="PROSITE" id="PS50048">
    <property type="entry name" value="ZN2_CY6_FUNGAL_2"/>
    <property type="match status" value="1"/>
</dbReference>
<feature type="region of interest" description="Disordered" evidence="8">
    <location>
        <begin position="88"/>
        <end position="146"/>
    </location>
</feature>
<dbReference type="OMA" id="QNLFMCG"/>
<dbReference type="GeneID" id="5542446"/>
<dbReference type="PANTHER" id="PTHR47782">
    <property type="entry name" value="ZN(II)2CYS6 TRANSCRIPTION FACTOR (EUROFUNG)-RELATED"/>
    <property type="match status" value="1"/>
</dbReference>
<organism evidence="11">
    <name type="scientific">Vanderwaltozyma polyspora (strain ATCC 22028 / DSM 70294 / BCRC 21397 / CBS 2163 / NBRC 10782 / NRRL Y-8283 / UCD 57-17)</name>
    <name type="common">Kluyveromyces polysporus</name>
    <dbReference type="NCBI Taxonomy" id="436907"/>
    <lineage>
        <taxon>Eukaryota</taxon>
        <taxon>Fungi</taxon>
        <taxon>Dikarya</taxon>
        <taxon>Ascomycota</taxon>
        <taxon>Saccharomycotina</taxon>
        <taxon>Saccharomycetes</taxon>
        <taxon>Saccharomycetales</taxon>
        <taxon>Saccharomycetaceae</taxon>
        <taxon>Vanderwaltozyma</taxon>
    </lineage>
</organism>
<evidence type="ECO:0000256" key="4">
    <source>
        <dbReference type="ARBA" id="ARBA00023015"/>
    </source>
</evidence>
<dbReference type="Pfam" id="PF04082">
    <property type="entry name" value="Fungal_trans"/>
    <property type="match status" value="1"/>
</dbReference>
<evidence type="ECO:0000256" key="6">
    <source>
        <dbReference type="ARBA" id="ARBA00023163"/>
    </source>
</evidence>
<dbReference type="Pfam" id="PF00172">
    <property type="entry name" value="Zn_clus"/>
    <property type="match status" value="1"/>
</dbReference>
<protein>
    <recommendedName>
        <fullName evidence="9">Zn(2)-C6 fungal-type domain-containing protein</fullName>
    </recommendedName>
</protein>
<dbReference type="PROSITE" id="PS00463">
    <property type="entry name" value="ZN2_CY6_FUNGAL_1"/>
    <property type="match status" value="1"/>
</dbReference>
<feature type="compositionally biased region" description="Basic and acidic residues" evidence="8">
    <location>
        <begin position="88"/>
        <end position="97"/>
    </location>
</feature>
<keyword evidence="2" id="KW-0479">Metal-binding</keyword>
<evidence type="ECO:0000256" key="5">
    <source>
        <dbReference type="ARBA" id="ARBA00023125"/>
    </source>
</evidence>
<feature type="region of interest" description="Disordered" evidence="8">
    <location>
        <begin position="163"/>
        <end position="197"/>
    </location>
</feature>
<dbReference type="GO" id="GO:0006368">
    <property type="term" value="P:transcription elongation by RNA polymerase II"/>
    <property type="evidence" value="ECO:0007669"/>
    <property type="project" value="EnsemblFungi"/>
</dbReference>
<dbReference type="GO" id="GO:0005634">
    <property type="term" value="C:nucleus"/>
    <property type="evidence" value="ECO:0007669"/>
    <property type="project" value="UniProtKB-SubCell"/>
</dbReference>
<name>A7TTF3_VANPO</name>
<dbReference type="SMART" id="SM00906">
    <property type="entry name" value="Fungal_trans"/>
    <property type="match status" value="1"/>
</dbReference>
<dbReference type="SUPFAM" id="SSF57701">
    <property type="entry name" value="Zn2/Cys6 DNA-binding domain"/>
    <property type="match status" value="1"/>
</dbReference>
<dbReference type="eggNOG" id="ENOG502QTEH">
    <property type="taxonomic scope" value="Eukaryota"/>
</dbReference>
<feature type="compositionally biased region" description="Low complexity" evidence="8">
    <location>
        <begin position="182"/>
        <end position="192"/>
    </location>
</feature>
<evidence type="ECO:0000313" key="10">
    <source>
        <dbReference type="EMBL" id="EDO14452.1"/>
    </source>
</evidence>
<dbReference type="EMBL" id="DS480566">
    <property type="protein sequence ID" value="EDO14452.1"/>
    <property type="molecule type" value="Genomic_DNA"/>
</dbReference>
<proteinExistence type="predicted"/>
<dbReference type="GO" id="GO:0034599">
    <property type="term" value="P:cellular response to oxidative stress"/>
    <property type="evidence" value="ECO:0007669"/>
    <property type="project" value="EnsemblFungi"/>
</dbReference>
<dbReference type="SMART" id="SM00066">
    <property type="entry name" value="GAL4"/>
    <property type="match status" value="1"/>
</dbReference>